<keyword evidence="3" id="KW-1185">Reference proteome</keyword>
<dbReference type="GO" id="GO:0016787">
    <property type="term" value="F:hydrolase activity"/>
    <property type="evidence" value="ECO:0007669"/>
    <property type="project" value="InterPro"/>
</dbReference>
<name>A0A3S1DES9_9CYAN</name>
<dbReference type="AlphaFoldDB" id="A0A3S1DES9"/>
<reference evidence="2" key="2">
    <citation type="journal article" date="2019" name="Genome Biol. Evol.">
        <title>Day and night: Metabolic profiles and evolutionary relationships of six axenic non-marine cyanobacteria.</title>
        <authorList>
            <person name="Will S.E."/>
            <person name="Henke P."/>
            <person name="Boedeker C."/>
            <person name="Huang S."/>
            <person name="Brinkmann H."/>
            <person name="Rohde M."/>
            <person name="Jarek M."/>
            <person name="Friedl T."/>
            <person name="Seufert S."/>
            <person name="Schumacher M."/>
            <person name="Overmann J."/>
            <person name="Neumann-Schaal M."/>
            <person name="Petersen J."/>
        </authorList>
    </citation>
    <scope>NUCLEOTIDE SEQUENCE [LARGE SCALE GENOMIC DNA]</scope>
    <source>
        <strain evidence="2">PCC 7102</strain>
    </source>
</reference>
<dbReference type="RefSeq" id="WP_127080356.1">
    <property type="nucleotide sequence ID" value="NZ_RSCL01000003.1"/>
</dbReference>
<dbReference type="OrthoDB" id="9787933at2"/>
<reference evidence="2" key="1">
    <citation type="submission" date="2018-12" db="EMBL/GenBank/DDBJ databases">
        <authorList>
            <person name="Will S."/>
            <person name="Neumann-Schaal M."/>
            <person name="Henke P."/>
        </authorList>
    </citation>
    <scope>NUCLEOTIDE SEQUENCE</scope>
    <source>
        <strain evidence="2">PCC 7102</strain>
    </source>
</reference>
<proteinExistence type="predicted"/>
<evidence type="ECO:0000313" key="3">
    <source>
        <dbReference type="Proteomes" id="UP000271624"/>
    </source>
</evidence>
<sequence>MQITKRNVELRVDDSLMRVYVATPKPPGRYPGIIFYSDIYQLGGAMLRAVNYLAGFGYVVAAPEIFHRVEPVGQVIEPDDIGRMRGNDDARRTAISEYDADCKAVLEFIKSDASVNFEKIGAFGFCIGGHLAFRAAFQSEVKATVCCYPTGIPSGKLGATVADSIERCNEIRGEMLVVFGAQDPHIPENDRQTIIKSLFNAGIQHKVLLYDAEHTFMRDDGYRYDSEQSTLAWFEVITFLKRIFGNG</sequence>
<comment type="caution">
    <text evidence="2">The sequence shown here is derived from an EMBL/GenBank/DDBJ whole genome shotgun (WGS) entry which is preliminary data.</text>
</comment>
<dbReference type="Gene3D" id="3.40.50.1820">
    <property type="entry name" value="alpha/beta hydrolase"/>
    <property type="match status" value="1"/>
</dbReference>
<dbReference type="EMBL" id="RSCL01000003">
    <property type="protein sequence ID" value="RUT08570.1"/>
    <property type="molecule type" value="Genomic_DNA"/>
</dbReference>
<gene>
    <name evidence="2" type="ORF">DSM106972_017380</name>
</gene>
<dbReference type="InterPro" id="IPR029058">
    <property type="entry name" value="AB_hydrolase_fold"/>
</dbReference>
<evidence type="ECO:0000313" key="2">
    <source>
        <dbReference type="EMBL" id="RUT08570.1"/>
    </source>
</evidence>
<organism evidence="2 3">
    <name type="scientific">Dulcicalothrix desertica PCC 7102</name>
    <dbReference type="NCBI Taxonomy" id="232991"/>
    <lineage>
        <taxon>Bacteria</taxon>
        <taxon>Bacillati</taxon>
        <taxon>Cyanobacteriota</taxon>
        <taxon>Cyanophyceae</taxon>
        <taxon>Nostocales</taxon>
        <taxon>Calotrichaceae</taxon>
        <taxon>Dulcicalothrix</taxon>
    </lineage>
</organism>
<dbReference type="InterPro" id="IPR002925">
    <property type="entry name" value="Dienelactn_hydro"/>
</dbReference>
<dbReference type="Pfam" id="PF01738">
    <property type="entry name" value="DLH"/>
    <property type="match status" value="1"/>
</dbReference>
<protein>
    <submittedName>
        <fullName evidence="2">Carboxymethylenebutenolidase</fullName>
    </submittedName>
</protein>
<feature type="domain" description="Dienelactone hydrolase" evidence="1">
    <location>
        <begin position="17"/>
        <end position="243"/>
    </location>
</feature>
<evidence type="ECO:0000259" key="1">
    <source>
        <dbReference type="Pfam" id="PF01738"/>
    </source>
</evidence>
<dbReference type="SUPFAM" id="SSF53474">
    <property type="entry name" value="alpha/beta-Hydrolases"/>
    <property type="match status" value="1"/>
</dbReference>
<dbReference type="Proteomes" id="UP000271624">
    <property type="component" value="Unassembled WGS sequence"/>
</dbReference>
<dbReference type="PANTHER" id="PTHR47562">
    <property type="match status" value="1"/>
</dbReference>
<accession>A0A3S1DES9</accession>
<dbReference type="PANTHER" id="PTHR47562:SF2">
    <property type="entry name" value="CARBOXYMETHYLENEBUTENOLIDASE-RELATED"/>
    <property type="match status" value="1"/>
</dbReference>